<evidence type="ECO:0000256" key="17">
    <source>
        <dbReference type="ARBA" id="ARBA00023180"/>
    </source>
</evidence>
<dbReference type="SUPFAM" id="SSF50978">
    <property type="entry name" value="WD40 repeat-like"/>
    <property type="match status" value="1"/>
</dbReference>
<keyword evidence="15 23" id="KW-0472">Membrane</keyword>
<feature type="domain" description="SSD" evidence="24">
    <location>
        <begin position="323"/>
        <end position="481"/>
    </location>
</feature>
<feature type="transmembrane region" description="Helical" evidence="23">
    <location>
        <begin position="352"/>
        <end position="381"/>
    </location>
</feature>
<dbReference type="InterPro" id="IPR057042">
    <property type="entry name" value="Beta-prop_SCAP"/>
</dbReference>
<evidence type="ECO:0000256" key="14">
    <source>
        <dbReference type="ARBA" id="ARBA00023121"/>
    </source>
</evidence>
<feature type="transmembrane region" description="Helical" evidence="23">
    <location>
        <begin position="44"/>
        <end position="69"/>
    </location>
</feature>
<dbReference type="GO" id="GO:0012507">
    <property type="term" value="C:ER to Golgi transport vesicle membrane"/>
    <property type="evidence" value="ECO:0007669"/>
    <property type="project" value="UniProtKB-SubCell"/>
</dbReference>
<keyword evidence="11 23" id="KW-1133">Transmembrane helix</keyword>
<evidence type="ECO:0000256" key="11">
    <source>
        <dbReference type="ARBA" id="ARBA00022989"/>
    </source>
</evidence>
<keyword evidence="17" id="KW-0325">Glycoprotein</keyword>
<name>A0A336L177_CULSO</name>
<comment type="subcellular location">
    <subcellularLocation>
        <location evidence="2">Cytoplasmic vesicle</location>
        <location evidence="2">COPII-coated vesicle membrane</location>
        <topology evidence="2">Multi-pass membrane protein</topology>
    </subcellularLocation>
    <subcellularLocation>
        <location evidence="1">Endoplasmic reticulum membrane</location>
        <topology evidence="1">Multi-pass membrane protein</topology>
    </subcellularLocation>
    <subcellularLocation>
        <location evidence="3">Golgi apparatus membrane</location>
        <topology evidence="3">Multi-pass membrane protein</topology>
    </subcellularLocation>
</comment>
<keyword evidence="12" id="KW-0333">Golgi apparatus</keyword>
<dbReference type="GO" id="GO:0032933">
    <property type="term" value="P:SREBP signaling pathway"/>
    <property type="evidence" value="ECO:0007669"/>
    <property type="project" value="InterPro"/>
</dbReference>
<dbReference type="InterPro" id="IPR015943">
    <property type="entry name" value="WD40/YVTN_repeat-like_dom_sf"/>
</dbReference>
<dbReference type="PROSITE" id="PS50082">
    <property type="entry name" value="WD_REPEATS_2"/>
    <property type="match status" value="2"/>
</dbReference>
<evidence type="ECO:0000256" key="9">
    <source>
        <dbReference type="ARBA" id="ARBA00022737"/>
    </source>
</evidence>
<evidence type="ECO:0000256" key="2">
    <source>
        <dbReference type="ARBA" id="ARBA00004557"/>
    </source>
</evidence>
<evidence type="ECO:0000256" key="7">
    <source>
        <dbReference type="ARBA" id="ARBA00022574"/>
    </source>
</evidence>
<dbReference type="EMBL" id="UFQT01001435">
    <property type="protein sequence ID" value="SSX30558.1"/>
    <property type="molecule type" value="Genomic_DNA"/>
</dbReference>
<keyword evidence="19" id="KW-0968">Cytoplasmic vesicle</keyword>
<dbReference type="PROSITE" id="PS50156">
    <property type="entry name" value="SSD"/>
    <property type="match status" value="1"/>
</dbReference>
<keyword evidence="8 23" id="KW-0812">Transmembrane</keyword>
<evidence type="ECO:0000313" key="25">
    <source>
        <dbReference type="EMBL" id="SSX10880.1"/>
    </source>
</evidence>
<dbReference type="InterPro" id="IPR019775">
    <property type="entry name" value="WD40_repeat_CS"/>
</dbReference>
<keyword evidence="14" id="KW-0446">Lipid-binding</keyword>
<dbReference type="OMA" id="IMKQYNV"/>
<evidence type="ECO:0000256" key="6">
    <source>
        <dbReference type="ARBA" id="ARBA00022548"/>
    </source>
</evidence>
<comment type="function">
    <text evidence="20">Escort protein required for cholesterol as well as lipid homeostasis. Regulates export of the SCAP-SREBP complex from the endoplasmic reticulum to the Golgi upon low cholesterol, thereby regulating the processing of sterol regulatory element-binding proteins (SREBPs) SREBF1/SREBP1 and SREBF2/SREBP2. At high sterol concentrations, formation of a ternary complex with INSIG (INSIG1 or INSIG2) leads to mask the ER export signal in SCAP, promoting retention of the complex in the endoplasmic reticulum. Low sterol concentrations trigger release of INSIG, a conformational change in the SSD domain of SCAP, unmasking of the ER export signal, promoting recruitment into COPII-coated vesicles and transport of the SCAP-SREBP to the Golgi: in the Golgi, SREBPs are then processed, releasing the transcription factor fragment of SREBPs from the membrane, its import into the nucleus and up-regulation of LDLR, INSIG1 and the mevalonate pathway. Binds cholesterol via its SSD domain.</text>
</comment>
<dbReference type="InterPro" id="IPR053958">
    <property type="entry name" value="HMGCR/SNAP/NPC1-like_SSD"/>
</dbReference>
<evidence type="ECO:0000256" key="19">
    <source>
        <dbReference type="ARBA" id="ARBA00023329"/>
    </source>
</evidence>
<dbReference type="InterPro" id="IPR001680">
    <property type="entry name" value="WD40_rpt"/>
</dbReference>
<feature type="compositionally biased region" description="Basic and acidic residues" evidence="22">
    <location>
        <begin position="9"/>
        <end position="28"/>
    </location>
</feature>
<reference evidence="26" key="2">
    <citation type="submission" date="2018-07" db="EMBL/GenBank/DDBJ databases">
        <authorList>
            <person name="Quirk P.G."/>
            <person name="Krulwich T.A."/>
        </authorList>
    </citation>
    <scope>NUCLEOTIDE SEQUENCE</scope>
</reference>
<evidence type="ECO:0000256" key="12">
    <source>
        <dbReference type="ARBA" id="ARBA00023034"/>
    </source>
</evidence>
<evidence type="ECO:0000256" key="16">
    <source>
        <dbReference type="ARBA" id="ARBA00023166"/>
    </source>
</evidence>
<feature type="repeat" description="WD" evidence="21">
    <location>
        <begin position="1180"/>
        <end position="1222"/>
    </location>
</feature>
<dbReference type="EMBL" id="UFQS01001435">
    <property type="protein sequence ID" value="SSX10880.1"/>
    <property type="molecule type" value="Genomic_DNA"/>
</dbReference>
<evidence type="ECO:0000313" key="26">
    <source>
        <dbReference type="EMBL" id="SSX30558.1"/>
    </source>
</evidence>
<evidence type="ECO:0000256" key="20">
    <source>
        <dbReference type="ARBA" id="ARBA00045958"/>
    </source>
</evidence>
<evidence type="ECO:0000256" key="8">
    <source>
        <dbReference type="ARBA" id="ARBA00022692"/>
    </source>
</evidence>
<protein>
    <recommendedName>
        <fullName evidence="5">Sterol regulatory element-binding protein cleavage-activating protein</fullName>
    </recommendedName>
</protein>
<keyword evidence="6" id="KW-0153">Cholesterol metabolism</keyword>
<evidence type="ECO:0000256" key="10">
    <source>
        <dbReference type="ARBA" id="ARBA00022824"/>
    </source>
</evidence>
<evidence type="ECO:0000256" key="21">
    <source>
        <dbReference type="PROSITE-ProRule" id="PRU00221"/>
    </source>
</evidence>
<dbReference type="PANTHER" id="PTHR46378:SF1">
    <property type="entry name" value="STEROL REGULATORY ELEMENT-BINDING PROTEIN CLEAVAGE-ACTIVATING PROTEIN"/>
    <property type="match status" value="1"/>
</dbReference>
<evidence type="ECO:0000256" key="5">
    <source>
        <dbReference type="ARBA" id="ARBA00019541"/>
    </source>
</evidence>
<dbReference type="SMART" id="SM00320">
    <property type="entry name" value="WD40"/>
    <property type="match status" value="5"/>
</dbReference>
<feature type="transmembrane region" description="Helical" evidence="23">
    <location>
        <begin position="321"/>
        <end position="340"/>
    </location>
</feature>
<keyword evidence="7 21" id="KW-0853">WD repeat</keyword>
<keyword evidence="9" id="KW-0677">Repeat</keyword>
<feature type="region of interest" description="Disordered" evidence="22">
    <location>
        <begin position="1"/>
        <end position="28"/>
    </location>
</feature>
<evidence type="ECO:0000256" key="22">
    <source>
        <dbReference type="SAM" id="MobiDB-lite"/>
    </source>
</evidence>
<reference evidence="25" key="1">
    <citation type="submission" date="2018-04" db="EMBL/GenBank/DDBJ databases">
        <authorList>
            <person name="Go L.Y."/>
            <person name="Mitchell J.A."/>
        </authorList>
    </citation>
    <scope>NUCLEOTIDE SEQUENCE</scope>
    <source>
        <tissue evidence="25">Whole organism</tissue>
    </source>
</reference>
<evidence type="ECO:0000256" key="15">
    <source>
        <dbReference type="ARBA" id="ARBA00023136"/>
    </source>
</evidence>
<keyword evidence="10" id="KW-0256">Endoplasmic reticulum</keyword>
<keyword evidence="16" id="KW-1207">Sterol metabolism</keyword>
<organism evidence="25">
    <name type="scientific">Culicoides sonorensis</name>
    <name type="common">Biting midge</name>
    <dbReference type="NCBI Taxonomy" id="179676"/>
    <lineage>
        <taxon>Eukaryota</taxon>
        <taxon>Metazoa</taxon>
        <taxon>Ecdysozoa</taxon>
        <taxon>Arthropoda</taxon>
        <taxon>Hexapoda</taxon>
        <taxon>Insecta</taxon>
        <taxon>Pterygota</taxon>
        <taxon>Neoptera</taxon>
        <taxon>Endopterygota</taxon>
        <taxon>Diptera</taxon>
        <taxon>Nematocera</taxon>
        <taxon>Chironomoidea</taxon>
        <taxon>Ceratopogonidae</taxon>
        <taxon>Ceratopogoninae</taxon>
        <taxon>Culicoides</taxon>
        <taxon>Monoculicoides</taxon>
    </lineage>
</organism>
<evidence type="ECO:0000259" key="24">
    <source>
        <dbReference type="PROSITE" id="PS50156"/>
    </source>
</evidence>
<dbReference type="GO" id="GO:0045540">
    <property type="term" value="P:regulation of cholesterol biosynthetic process"/>
    <property type="evidence" value="ECO:0007669"/>
    <property type="project" value="TreeGrafter"/>
</dbReference>
<dbReference type="SUPFAM" id="SSF82866">
    <property type="entry name" value="Multidrug efflux transporter AcrB transmembrane domain"/>
    <property type="match status" value="1"/>
</dbReference>
<feature type="transmembrane region" description="Helical" evidence="23">
    <location>
        <begin position="387"/>
        <end position="408"/>
    </location>
</feature>
<dbReference type="GO" id="GO:0000139">
    <property type="term" value="C:Golgi membrane"/>
    <property type="evidence" value="ECO:0007669"/>
    <property type="project" value="UniProtKB-SubCell"/>
</dbReference>
<keyword evidence="18" id="KW-0753">Steroid metabolism</keyword>
<dbReference type="PROSITE" id="PS00678">
    <property type="entry name" value="WD_REPEATS_1"/>
    <property type="match status" value="1"/>
</dbReference>
<evidence type="ECO:0000256" key="4">
    <source>
        <dbReference type="ARBA" id="ARBA00007410"/>
    </source>
</evidence>
<dbReference type="Pfam" id="PF24006">
    <property type="entry name" value="SCAP_N"/>
    <property type="match status" value="1"/>
</dbReference>
<evidence type="ECO:0000256" key="13">
    <source>
        <dbReference type="ARBA" id="ARBA00023098"/>
    </source>
</evidence>
<dbReference type="VEuPathDB" id="VectorBase:CSON002615"/>
<dbReference type="GO" id="GO:0032936">
    <property type="term" value="C:SREBP-SCAP complex"/>
    <property type="evidence" value="ECO:0007669"/>
    <property type="project" value="TreeGrafter"/>
</dbReference>
<dbReference type="GO" id="GO:0005789">
    <property type="term" value="C:endoplasmic reticulum membrane"/>
    <property type="evidence" value="ECO:0007669"/>
    <property type="project" value="UniProtKB-SubCell"/>
</dbReference>
<dbReference type="GO" id="GO:0032934">
    <property type="term" value="F:sterol binding"/>
    <property type="evidence" value="ECO:0007669"/>
    <property type="project" value="InterPro"/>
</dbReference>
<evidence type="ECO:0000256" key="23">
    <source>
        <dbReference type="SAM" id="Phobius"/>
    </source>
</evidence>
<gene>
    <name evidence="25" type="primary">CSON002615</name>
</gene>
<evidence type="ECO:0000256" key="18">
    <source>
        <dbReference type="ARBA" id="ARBA00023221"/>
    </source>
</evidence>
<accession>A0A336L177</accession>
<evidence type="ECO:0000256" key="1">
    <source>
        <dbReference type="ARBA" id="ARBA00004477"/>
    </source>
</evidence>
<proteinExistence type="inferred from homology"/>
<dbReference type="PANTHER" id="PTHR46378">
    <property type="entry name" value="STEROL REGULATORY ELEMENT-BINDING PROTEIN CLEAVAGE-ACTIVATING PROTEIN"/>
    <property type="match status" value="1"/>
</dbReference>
<dbReference type="Gene3D" id="2.130.10.10">
    <property type="entry name" value="YVTN repeat-like/Quinoprotein amine dehydrogenase"/>
    <property type="match status" value="1"/>
</dbReference>
<keyword evidence="13" id="KW-0443">Lipid metabolism</keyword>
<dbReference type="InterPro" id="IPR000731">
    <property type="entry name" value="SSD"/>
</dbReference>
<feature type="repeat" description="WD" evidence="21">
    <location>
        <begin position="1223"/>
        <end position="1262"/>
    </location>
</feature>
<dbReference type="InterPro" id="IPR057041">
    <property type="entry name" value="SCAP_N"/>
</dbReference>
<feature type="transmembrane region" description="Helical" evidence="23">
    <location>
        <begin position="459"/>
        <end position="481"/>
    </location>
</feature>
<dbReference type="InterPro" id="IPR036322">
    <property type="entry name" value="WD40_repeat_dom_sf"/>
</dbReference>
<dbReference type="InterPro" id="IPR030225">
    <property type="entry name" value="SCAP"/>
</dbReference>
<comment type="similarity">
    <text evidence="4">Belongs to the WD repeat SCAP family.</text>
</comment>
<dbReference type="GO" id="GO:0008203">
    <property type="term" value="P:cholesterol metabolic process"/>
    <property type="evidence" value="ECO:0007669"/>
    <property type="project" value="UniProtKB-KW"/>
</dbReference>
<feature type="transmembrane region" description="Helical" evidence="23">
    <location>
        <begin position="748"/>
        <end position="770"/>
    </location>
</feature>
<sequence length="1345" mass="153110">MSSFSVQSRNHEQRRKNQDSKNKKETATERIPSRVAQLYYKHGLFLSSYPTCAISIAIMFTMFCCYPLLNIPLPGTIPTKLVFPYESSEKILPRNTNLSSFFTLAPSTFNLYNMSIEPLTFPWARIDPYIYVQQIIFRTSVAPWNDKLQLTDAFRGPLHESFKLLEVVTNHEDEHQNTLSRLCLHVENVKRPTQRSVFPEYNCLTLSPANFWQQNPHEFNKDPSLLNTIFHYHNFQKSKVSTAEMLFGMPLKDTGLKRYPMRVRQRTIQFSLTLILKDYNPDFIKSLKEKLTKMYPLHQNESEAVHKKTLMYIYYPSEFNLLEFGPLCVAFVIVFSYVYLTIRKIEVIRSKFVLAITSCLTVLGSLIMSLGFCFFFGLTISTQSKGVYPYLVLLVGLENILVLTKAVLSTDETLDVKIRLAQGLSKEGWSTTKNLLTEITILTVGLATFVPVIQEFCIFAIVGLIADFFLQMLFFSTILGLDIKRVEYSVEVKHFPKMLTNNLYTTSSRAKALSGFYRSRSHPKLSSMDPLQKGIENDKKKIPKRLRVVNFWARTRFFQRGFMIWMVLWISNIIYHSGLIEKIFIIDTSNLNNGTSGPGRYSFGGRNDPNLEKYEFPRNFFENKIGSFNAIGDENNNITEQLNKLRHPEYDMNFRISNFHWSTILKQYNISMNGRYVTVLPTIRLSHAVSPEIALHLRNPDEEPPKHFQWKALAVALDPLDFNDADLQDIPLYNVGSVPLYPKTPMEIVLTTILVIVSIIVFSYSLIVIYRCVCTRNYAEWRSSWNETEMPPEQSQDHILDAVPVQVNGHQSQIDCVVTDGQLIGSSCLQGQLKIWDANNGELITQIDRQSFFETQYIGVRPSSGLCHAPSDSCGSLSGSPPTKSNEYEIISNINQSQFPSNYQQIVHGSAQFNHHHHHNQNHPHRKSLDINDLLYKQLKPLPGNDLTNRKNKNAISHGFTYLLKSNNVPSNSALIPMNKMPNLIQRSHSLKNTEEGVDAIMLRERQQHRQGNFSASPIWCLDFQDNLIVIGCADGRLEFWEGMSGNFKCLFEPEMITNNIGVTNIRLVGDKVVAVRLSGRIDFLRLETYTQGRQIDWGFTSTMRRSHTRTSSAGSVTQMGFNQSQSIKEELRCILEGHNLGHQQPVTCIDVVGCTLLTGSQDHTIKVFRMETCSLLYTLHGHCGPITSLFIDQYQSGTAGSGSQDGLLCVWDIITGACVFKIDAHEDSIVSLACSPSYIISLGLDERLRVWERFQGHLLNTMNVIHPYSSLLMLTPSLLVTARPGSLLVWDVRSGEPVREVKLDCVNNRFCPKTLLSACGSVVCDFGSQLRIVKFPLVAIDKCE</sequence>
<dbReference type="Pfam" id="PF24017">
    <property type="entry name" value="Beta-prop_SCAP"/>
    <property type="match status" value="1"/>
</dbReference>
<evidence type="ECO:0000256" key="3">
    <source>
        <dbReference type="ARBA" id="ARBA00004653"/>
    </source>
</evidence>
<dbReference type="Pfam" id="PF12349">
    <property type="entry name" value="Sterol-sensing"/>
    <property type="match status" value="1"/>
</dbReference>